<dbReference type="OrthoDB" id="5148443at2759"/>
<reference evidence="3" key="1">
    <citation type="submission" date="2020-03" db="EMBL/GenBank/DDBJ databases">
        <authorList>
            <person name="He L."/>
        </authorList>
    </citation>
    <scope>NUCLEOTIDE SEQUENCE</scope>
    <source>
        <strain evidence="3">CkLH20</strain>
    </source>
</reference>
<keyword evidence="1" id="KW-0812">Transmembrane</keyword>
<evidence type="ECO:0008006" key="5">
    <source>
        <dbReference type="Google" id="ProtNLM"/>
    </source>
</evidence>
<organism evidence="3 4">
    <name type="scientific">Colletotrichum karsti</name>
    <dbReference type="NCBI Taxonomy" id="1095194"/>
    <lineage>
        <taxon>Eukaryota</taxon>
        <taxon>Fungi</taxon>
        <taxon>Dikarya</taxon>
        <taxon>Ascomycota</taxon>
        <taxon>Pezizomycotina</taxon>
        <taxon>Sordariomycetes</taxon>
        <taxon>Hypocreomycetidae</taxon>
        <taxon>Glomerellales</taxon>
        <taxon>Glomerellaceae</taxon>
        <taxon>Colletotrichum</taxon>
        <taxon>Colletotrichum boninense species complex</taxon>
    </lineage>
</organism>
<evidence type="ECO:0000313" key="4">
    <source>
        <dbReference type="Proteomes" id="UP000781932"/>
    </source>
</evidence>
<reference evidence="3" key="2">
    <citation type="submission" date="2020-11" db="EMBL/GenBank/DDBJ databases">
        <title>Whole genome sequencing of Colletotrichum sp.</title>
        <authorList>
            <person name="Li H."/>
        </authorList>
    </citation>
    <scope>NUCLEOTIDE SEQUENCE</scope>
    <source>
        <strain evidence="3">CkLH20</strain>
    </source>
</reference>
<gene>
    <name evidence="3" type="ORF">CkaCkLH20_01607</name>
</gene>
<feature type="transmembrane region" description="Helical" evidence="1">
    <location>
        <begin position="215"/>
        <end position="236"/>
    </location>
</feature>
<evidence type="ECO:0000313" key="3">
    <source>
        <dbReference type="EMBL" id="KAF9880565.1"/>
    </source>
</evidence>
<feature type="transmembrane region" description="Helical" evidence="1">
    <location>
        <begin position="287"/>
        <end position="307"/>
    </location>
</feature>
<keyword evidence="2" id="KW-0732">Signal</keyword>
<keyword evidence="4" id="KW-1185">Reference proteome</keyword>
<keyword evidence="1" id="KW-0472">Membrane</keyword>
<protein>
    <recommendedName>
        <fullName evidence="5">Integral membrane protein</fullName>
    </recommendedName>
</protein>
<keyword evidence="1" id="KW-1133">Transmembrane helix</keyword>
<accession>A0A9P6IDE9</accession>
<comment type="caution">
    <text evidence="3">The sequence shown here is derived from an EMBL/GenBank/DDBJ whole genome shotgun (WGS) entry which is preliminary data.</text>
</comment>
<dbReference type="EMBL" id="JAATWM020000004">
    <property type="protein sequence ID" value="KAF9880565.1"/>
    <property type="molecule type" value="Genomic_DNA"/>
</dbReference>
<dbReference type="GeneID" id="62157400"/>
<evidence type="ECO:0000256" key="2">
    <source>
        <dbReference type="SAM" id="SignalP"/>
    </source>
</evidence>
<proteinExistence type="predicted"/>
<name>A0A9P6IDE9_9PEZI</name>
<feature type="transmembrane region" description="Helical" evidence="1">
    <location>
        <begin position="327"/>
        <end position="353"/>
    </location>
</feature>
<evidence type="ECO:0000256" key="1">
    <source>
        <dbReference type="SAM" id="Phobius"/>
    </source>
</evidence>
<feature type="transmembrane region" description="Helical" evidence="1">
    <location>
        <begin position="167"/>
        <end position="194"/>
    </location>
</feature>
<feature type="chain" id="PRO_5040450290" description="Integral membrane protein" evidence="2">
    <location>
        <begin position="20"/>
        <end position="379"/>
    </location>
</feature>
<feature type="transmembrane region" description="Helical" evidence="1">
    <location>
        <begin position="248"/>
        <end position="266"/>
    </location>
</feature>
<sequence length="379" mass="42025">MIMHSRAFLLCLLALSASATDVSPIQDVAAADTHDAHATNGPVTTTNLRRSSRVISVHRGGPNDTTVPLRNGDCQFQAWDELYITDFLQEQLDDLSTGDHCWIIKGVKGLRELLQRNISANPLNNVTIPTCVPLNITSSGNSFSIDFSEHTYHVNGLAEDTFVLLTYVHLVSMTAAFFLAYPIILVLASTPNLCIMIDRPLGEASRAKFERWQTIFQTVVFAPFMVVGLVTGIVAMGTSEHARTQHGIIGYITIALAAVAIPLYLYQRRLSSRPELAFYMYRRLKMINGLDFMICQAILLISGFALPDGIDDFGIMTLCGTNTLSSSLIFSLGMIVSFVWNCAMATMTVQWLLGQRIKGGNFRDRAPPWMLRVLRKQSR</sequence>
<dbReference type="AlphaFoldDB" id="A0A9P6IDE9"/>
<dbReference type="RefSeq" id="XP_038750026.1">
    <property type="nucleotide sequence ID" value="XM_038884326.1"/>
</dbReference>
<feature type="signal peptide" evidence="2">
    <location>
        <begin position="1"/>
        <end position="19"/>
    </location>
</feature>
<dbReference type="Proteomes" id="UP000781932">
    <property type="component" value="Unassembled WGS sequence"/>
</dbReference>
<dbReference type="Gene3D" id="1.20.120.1770">
    <property type="match status" value="1"/>
</dbReference>